<name>A0A8D1QXC9_PIG</name>
<dbReference type="PROSITE" id="PS50836">
    <property type="entry name" value="DOMON"/>
    <property type="match status" value="1"/>
</dbReference>
<feature type="signal peptide" evidence="1">
    <location>
        <begin position="1"/>
        <end position="22"/>
    </location>
</feature>
<dbReference type="InterPro" id="IPR005018">
    <property type="entry name" value="DOMON_domain"/>
</dbReference>
<dbReference type="AlphaFoldDB" id="A0A8D1QXC9"/>
<evidence type="ECO:0000313" key="3">
    <source>
        <dbReference type="Ensembl" id="ENSSSCP00055023451.1"/>
    </source>
</evidence>
<dbReference type="InterPro" id="IPR000945">
    <property type="entry name" value="DBH-like"/>
</dbReference>
<organism evidence="3 4">
    <name type="scientific">Sus scrofa</name>
    <name type="common">Pig</name>
    <dbReference type="NCBI Taxonomy" id="9823"/>
    <lineage>
        <taxon>Eukaryota</taxon>
        <taxon>Metazoa</taxon>
        <taxon>Chordata</taxon>
        <taxon>Craniata</taxon>
        <taxon>Vertebrata</taxon>
        <taxon>Euteleostomi</taxon>
        <taxon>Mammalia</taxon>
        <taxon>Eutheria</taxon>
        <taxon>Laurasiatheria</taxon>
        <taxon>Artiodactyla</taxon>
        <taxon>Suina</taxon>
        <taxon>Suidae</taxon>
        <taxon>Sus</taxon>
    </lineage>
</organism>
<evidence type="ECO:0000259" key="2">
    <source>
        <dbReference type="PROSITE" id="PS50836"/>
    </source>
</evidence>
<dbReference type="Pfam" id="PF03351">
    <property type="entry name" value="DOMON"/>
    <property type="match status" value="1"/>
</dbReference>
<dbReference type="PANTHER" id="PTHR10157">
    <property type="entry name" value="DOPAMINE BETA HYDROXYLASE RELATED"/>
    <property type="match status" value="1"/>
</dbReference>
<sequence length="117" mass="12605">MCRWPLLLLLGLLSGAAAGGSGRPLPHRTLLDPEGKYWLNWGPQGGRLAFRLEVRTAGYVGFGFSPTGAMAAADIVVGGVAHGRPYLQPCLWAVPRTEPFPDENCLQQQGNCCWAAR</sequence>
<proteinExistence type="predicted"/>
<feature type="chain" id="PRO_5034719650" description="DOMON domain-containing protein" evidence="1">
    <location>
        <begin position="23"/>
        <end position="117"/>
    </location>
</feature>
<dbReference type="Proteomes" id="UP000694724">
    <property type="component" value="Unplaced"/>
</dbReference>
<dbReference type="GO" id="GO:0004500">
    <property type="term" value="F:dopamine beta-monooxygenase activity"/>
    <property type="evidence" value="ECO:0007669"/>
    <property type="project" value="InterPro"/>
</dbReference>
<accession>A0A8D1QXC9</accession>
<protein>
    <recommendedName>
        <fullName evidence="2">DOMON domain-containing protein</fullName>
    </recommendedName>
</protein>
<evidence type="ECO:0000256" key="1">
    <source>
        <dbReference type="SAM" id="SignalP"/>
    </source>
</evidence>
<feature type="domain" description="DOMON" evidence="2">
    <location>
        <begin position="35"/>
        <end position="117"/>
    </location>
</feature>
<reference evidence="3" key="1">
    <citation type="submission" date="2025-08" db="UniProtKB">
        <authorList>
            <consortium name="Ensembl"/>
        </authorList>
    </citation>
    <scope>IDENTIFICATION</scope>
</reference>
<dbReference type="CDD" id="cd09631">
    <property type="entry name" value="DOMON_DOH"/>
    <property type="match status" value="1"/>
</dbReference>
<dbReference type="InterPro" id="IPR045266">
    <property type="entry name" value="DOH_DOMON"/>
</dbReference>
<dbReference type="PANTHER" id="PTHR10157:SF28">
    <property type="entry name" value="DBH-LIKE MONOOXYGENASE PROTEIN 1"/>
    <property type="match status" value="1"/>
</dbReference>
<keyword evidence="1" id="KW-0732">Signal</keyword>
<dbReference type="Ensembl" id="ENSSSCT00055029454.1">
    <property type="protein sequence ID" value="ENSSSCP00055023451.1"/>
    <property type="gene ID" value="ENSSSCG00055014933.1"/>
</dbReference>
<evidence type="ECO:0000313" key="4">
    <source>
        <dbReference type="Proteomes" id="UP000694724"/>
    </source>
</evidence>